<dbReference type="Pfam" id="PF07715">
    <property type="entry name" value="Plug"/>
    <property type="match status" value="1"/>
</dbReference>
<dbReference type="InterPro" id="IPR037066">
    <property type="entry name" value="Plug_dom_sf"/>
</dbReference>
<evidence type="ECO:0000313" key="9">
    <source>
        <dbReference type="Proteomes" id="UP000190897"/>
    </source>
</evidence>
<dbReference type="GO" id="GO:0009279">
    <property type="term" value="C:cell outer membrane"/>
    <property type="evidence" value="ECO:0007669"/>
    <property type="project" value="UniProtKB-SubCell"/>
</dbReference>
<evidence type="ECO:0000256" key="4">
    <source>
        <dbReference type="RuleBase" id="RU003357"/>
    </source>
</evidence>
<feature type="chain" id="PRO_5012707675" evidence="5">
    <location>
        <begin position="21"/>
        <end position="938"/>
    </location>
</feature>
<evidence type="ECO:0000259" key="7">
    <source>
        <dbReference type="Pfam" id="PF07715"/>
    </source>
</evidence>
<dbReference type="InterPro" id="IPR008969">
    <property type="entry name" value="CarboxyPept-like_regulatory"/>
</dbReference>
<sequence>MNLKITSLLFFLLTTTLVYAQTGSIKGNIVDYKTKEAVIGASVVLKGSTPPIGTATDVEGNFDIQNIPTGKQTVIVSYVSYKPKEIAIEVYPNQAVLINTTIEEDVANLEEVKIVGQRQSFTDVSVITEIKQAEQIAVGISAQQIQKSQDRDASQVVRRVPGVSIQDDRFVIIRGLNERYNTVMLNDAITPSTEVDVKSFSFDLIPSTAIDRMMIYKSGAPELPGEFAGGIIKIYTKTIPDDNGFTFSLTGGYRGNTTFKNVLDYKGSSLDWTGFGAPDRALPNGFPSTKRLQNENGPSDATLNAFRNLPEFYDLKSKSVTPDLRASLGYNHKFELGNMKLTTFNNVNYSSTHQFLPTTQFRYLSFNTEKQKSDIQSSYQDELYQNNVRLGVMSNWALIINPNHKIEFRNLFNQLSNKETNFRQGYNTDNDVEVQNYAFRYESKSIYSGQLGGTHELGAHTTLKWLGALGTTIRSEPDYRRFISTRPIGSTGPFQVELVPGSNASLTRGARFYSELTEYTSSFRADLEHRFERSAYEDDESMQIKLRAGAYGEMKDRAFKARWFNLTNSGNASQELLGQAPAQLFDSQNIGRDLLYYAERTNTDDKYTAQNTLMAGYVGSYIPFTKKFNVSVGLRVENNIQKLQSRQRGSGERIRVNNPIFRFLPSANLAYNFTEKSLVRLAYSVSVNRPEFRELAPFTYYDFNFDVSRVGNPNLKTPSIQNVDLRYEFYPKDGEMISVAAFYKHFVNPIETRIRYAGSGVSFYVDNAKSAYTYGAEIELRKSLKNLTVSPFVDNLSVLLNASVINSNVLTGFAGQENDRQLQGQSPYLINAGVYYNDVNRGWQVNALYNVVGRRIFLVGDRDLQPTVYEMARNVIDLNIVKALGEHLEIKLGIQDLLNQRFRLIQDSNQDQKITSVDESYQSYRRGSYSTIGINYKF</sequence>
<dbReference type="STRING" id="651661.SAMN05660293_04651"/>
<dbReference type="Proteomes" id="UP000190897">
    <property type="component" value="Unassembled WGS sequence"/>
</dbReference>
<dbReference type="Pfam" id="PF00593">
    <property type="entry name" value="TonB_dep_Rec_b-barrel"/>
    <property type="match status" value="1"/>
</dbReference>
<evidence type="ECO:0000256" key="2">
    <source>
        <dbReference type="ARBA" id="ARBA00023136"/>
    </source>
</evidence>
<keyword evidence="4" id="KW-0798">TonB box</keyword>
<comment type="similarity">
    <text evidence="4">Belongs to the TonB-dependent receptor family.</text>
</comment>
<dbReference type="InterPro" id="IPR036942">
    <property type="entry name" value="Beta-barrel_TonB_sf"/>
</dbReference>
<keyword evidence="3" id="KW-0998">Cell outer membrane</keyword>
<gene>
    <name evidence="8" type="ORF">SAMN05660293_04651</name>
</gene>
<evidence type="ECO:0000256" key="3">
    <source>
        <dbReference type="ARBA" id="ARBA00023237"/>
    </source>
</evidence>
<keyword evidence="2 4" id="KW-0472">Membrane</keyword>
<dbReference type="RefSeq" id="WP_082217102.1">
    <property type="nucleotide sequence ID" value="NZ_FUZA01000007.1"/>
</dbReference>
<dbReference type="PANTHER" id="PTHR40980">
    <property type="entry name" value="PLUG DOMAIN-CONTAINING PROTEIN"/>
    <property type="match status" value="1"/>
</dbReference>
<dbReference type="InterPro" id="IPR012910">
    <property type="entry name" value="Plug_dom"/>
</dbReference>
<dbReference type="OrthoDB" id="9768470at2"/>
<dbReference type="AlphaFoldDB" id="A0A1T5GZF2"/>
<evidence type="ECO:0000259" key="6">
    <source>
        <dbReference type="Pfam" id="PF00593"/>
    </source>
</evidence>
<reference evidence="9" key="1">
    <citation type="submission" date="2017-02" db="EMBL/GenBank/DDBJ databases">
        <authorList>
            <person name="Varghese N."/>
            <person name="Submissions S."/>
        </authorList>
    </citation>
    <scope>NUCLEOTIDE SEQUENCE [LARGE SCALE GENOMIC DNA]</scope>
    <source>
        <strain evidence="9">DSM 22270</strain>
    </source>
</reference>
<dbReference type="Pfam" id="PF13715">
    <property type="entry name" value="CarbopepD_reg_2"/>
    <property type="match status" value="1"/>
</dbReference>
<dbReference type="Gene3D" id="2.60.40.1120">
    <property type="entry name" value="Carboxypeptidase-like, regulatory domain"/>
    <property type="match status" value="1"/>
</dbReference>
<keyword evidence="8" id="KW-0675">Receptor</keyword>
<dbReference type="Gene3D" id="2.40.170.20">
    <property type="entry name" value="TonB-dependent receptor, beta-barrel domain"/>
    <property type="match status" value="1"/>
</dbReference>
<proteinExistence type="inferred from homology"/>
<dbReference type="EMBL" id="FUZA01000007">
    <property type="protein sequence ID" value="SKC13814.1"/>
    <property type="molecule type" value="Genomic_DNA"/>
</dbReference>
<keyword evidence="5" id="KW-0732">Signal</keyword>
<evidence type="ECO:0000313" key="8">
    <source>
        <dbReference type="EMBL" id="SKC13814.1"/>
    </source>
</evidence>
<dbReference type="Gene3D" id="2.170.130.10">
    <property type="entry name" value="TonB-dependent receptor, plug domain"/>
    <property type="match status" value="1"/>
</dbReference>
<dbReference type="SUPFAM" id="SSF56935">
    <property type="entry name" value="Porins"/>
    <property type="match status" value="1"/>
</dbReference>
<protein>
    <submittedName>
        <fullName evidence="8">TonB-dependent receptor</fullName>
    </submittedName>
</protein>
<evidence type="ECO:0000256" key="1">
    <source>
        <dbReference type="ARBA" id="ARBA00004442"/>
    </source>
</evidence>
<feature type="domain" description="TonB-dependent receptor plug" evidence="7">
    <location>
        <begin position="136"/>
        <end position="228"/>
    </location>
</feature>
<accession>A0A1T5GZF2</accession>
<comment type="subcellular location">
    <subcellularLocation>
        <location evidence="1 4">Cell outer membrane</location>
    </subcellularLocation>
</comment>
<organism evidence="8 9">
    <name type="scientific">Dyadobacter psychrophilus</name>
    <dbReference type="NCBI Taxonomy" id="651661"/>
    <lineage>
        <taxon>Bacteria</taxon>
        <taxon>Pseudomonadati</taxon>
        <taxon>Bacteroidota</taxon>
        <taxon>Cytophagia</taxon>
        <taxon>Cytophagales</taxon>
        <taxon>Spirosomataceae</taxon>
        <taxon>Dyadobacter</taxon>
    </lineage>
</organism>
<feature type="domain" description="TonB-dependent receptor-like beta-barrel" evidence="6">
    <location>
        <begin position="450"/>
        <end position="857"/>
    </location>
</feature>
<dbReference type="SUPFAM" id="SSF49464">
    <property type="entry name" value="Carboxypeptidase regulatory domain-like"/>
    <property type="match status" value="1"/>
</dbReference>
<feature type="signal peptide" evidence="5">
    <location>
        <begin position="1"/>
        <end position="20"/>
    </location>
</feature>
<keyword evidence="9" id="KW-1185">Reference proteome</keyword>
<dbReference type="InterPro" id="IPR000531">
    <property type="entry name" value="Beta-barrel_TonB"/>
</dbReference>
<dbReference type="PANTHER" id="PTHR40980:SF5">
    <property type="entry name" value="TONB-DEPENDENT RECEPTOR"/>
    <property type="match status" value="1"/>
</dbReference>
<evidence type="ECO:0000256" key="5">
    <source>
        <dbReference type="SAM" id="SignalP"/>
    </source>
</evidence>
<name>A0A1T5GZF2_9BACT</name>